<organism evidence="1 2">
    <name type="scientific">Sinosporangium album</name>
    <dbReference type="NCBI Taxonomy" id="504805"/>
    <lineage>
        <taxon>Bacteria</taxon>
        <taxon>Bacillati</taxon>
        <taxon>Actinomycetota</taxon>
        <taxon>Actinomycetes</taxon>
        <taxon>Streptosporangiales</taxon>
        <taxon>Streptosporangiaceae</taxon>
        <taxon>Sinosporangium</taxon>
    </lineage>
</organism>
<dbReference type="AlphaFoldDB" id="A0A1G8EAB3"/>
<protein>
    <submittedName>
        <fullName evidence="1">Uncharacterized protein</fullName>
    </submittedName>
</protein>
<reference evidence="1 2" key="1">
    <citation type="submission" date="2016-10" db="EMBL/GenBank/DDBJ databases">
        <authorList>
            <person name="de Groot N.N."/>
        </authorList>
    </citation>
    <scope>NUCLEOTIDE SEQUENCE [LARGE SCALE GENOMIC DNA]</scope>
    <source>
        <strain evidence="1 2">CPCC 201354</strain>
    </source>
</reference>
<dbReference type="STRING" id="504805.SAMN05421505_1209"/>
<evidence type="ECO:0000313" key="2">
    <source>
        <dbReference type="Proteomes" id="UP000198923"/>
    </source>
</evidence>
<proteinExistence type="predicted"/>
<sequence>MEAALQLLKGSHSVSMAFSLIPEAGLVARATEEES</sequence>
<keyword evidence="2" id="KW-1185">Reference proteome</keyword>
<name>A0A1G8EAB3_9ACTN</name>
<evidence type="ECO:0000313" key="1">
    <source>
        <dbReference type="EMBL" id="SDH66824.1"/>
    </source>
</evidence>
<dbReference type="EMBL" id="FNCN01000020">
    <property type="protein sequence ID" value="SDH66824.1"/>
    <property type="molecule type" value="Genomic_DNA"/>
</dbReference>
<accession>A0A1G8EAB3</accession>
<dbReference type="Proteomes" id="UP000198923">
    <property type="component" value="Unassembled WGS sequence"/>
</dbReference>
<gene>
    <name evidence="1" type="ORF">SAMN05421505_1209</name>
</gene>